<dbReference type="Proteomes" id="UP000220629">
    <property type="component" value="Unassembled WGS sequence"/>
</dbReference>
<evidence type="ECO:0000256" key="1">
    <source>
        <dbReference type="SAM" id="SignalP"/>
    </source>
</evidence>
<name>A0A2A7S7E2_BURGA</name>
<dbReference type="RefSeq" id="WP_098154459.1">
    <property type="nucleotide sequence ID" value="NZ_CADFBH010000009.1"/>
</dbReference>
<dbReference type="PROSITE" id="PS51257">
    <property type="entry name" value="PROKAR_LIPOPROTEIN"/>
    <property type="match status" value="1"/>
</dbReference>
<feature type="signal peptide" evidence="1">
    <location>
        <begin position="1"/>
        <end position="27"/>
    </location>
</feature>
<gene>
    <name evidence="2" type="ORF">CRM94_34405</name>
</gene>
<organism evidence="2 3">
    <name type="scientific">Burkholderia gladioli</name>
    <name type="common">Pseudomonas marginata</name>
    <name type="synonym">Phytomonas marginata</name>
    <dbReference type="NCBI Taxonomy" id="28095"/>
    <lineage>
        <taxon>Bacteria</taxon>
        <taxon>Pseudomonadati</taxon>
        <taxon>Pseudomonadota</taxon>
        <taxon>Betaproteobacteria</taxon>
        <taxon>Burkholderiales</taxon>
        <taxon>Burkholderiaceae</taxon>
        <taxon>Burkholderia</taxon>
    </lineage>
</organism>
<dbReference type="EMBL" id="PDDY01000004">
    <property type="protein sequence ID" value="PEH39373.1"/>
    <property type="molecule type" value="Genomic_DNA"/>
</dbReference>
<dbReference type="AlphaFoldDB" id="A0A2A7S7E2"/>
<proteinExistence type="predicted"/>
<evidence type="ECO:0000313" key="3">
    <source>
        <dbReference type="Proteomes" id="UP000220629"/>
    </source>
</evidence>
<keyword evidence="1" id="KW-0732">Signal</keyword>
<evidence type="ECO:0000313" key="2">
    <source>
        <dbReference type="EMBL" id="PEH39373.1"/>
    </source>
</evidence>
<reference evidence="3" key="1">
    <citation type="submission" date="2017-09" db="EMBL/GenBank/DDBJ databases">
        <title>FDA dAtabase for Regulatory Grade micrObial Sequences (FDA-ARGOS): Supporting development and validation of Infectious Disease Dx tests.</title>
        <authorList>
            <person name="Minogue T."/>
            <person name="Wolcott M."/>
            <person name="Wasieloski L."/>
            <person name="Aguilar W."/>
            <person name="Moore D."/>
            <person name="Tallon L."/>
            <person name="Sadzewicz L."/>
            <person name="Ott S."/>
            <person name="Zhao X."/>
            <person name="Nagaraj S."/>
            <person name="Vavikolanu K."/>
            <person name="Aluvathingal J."/>
            <person name="Nadendla S."/>
            <person name="Sichtig H."/>
        </authorList>
    </citation>
    <scope>NUCLEOTIDE SEQUENCE [LARGE SCALE GENOMIC DNA]</scope>
    <source>
        <strain evidence="3">FDAARGOS_390</strain>
    </source>
</reference>
<protein>
    <recommendedName>
        <fullName evidence="4">DUF3304 domain-containing protein</fullName>
    </recommendedName>
</protein>
<feature type="chain" id="PRO_5012088988" description="DUF3304 domain-containing protein" evidence="1">
    <location>
        <begin position="28"/>
        <end position="148"/>
    </location>
</feature>
<accession>A0A2A7S7E2</accession>
<sequence length="148" mass="15856">MKSKSRVEVGSLICFMCFILMSTFSLAACSEKSMDVAIYNYWPRPIMDVSVNGQYAGGSFGGYHPGGAGGKIVCCVNIKPGAISVVWTLDGPPNALGNGTKIQATTVLDHISSDAKVLTIHIYPDKTVFAETSAEYVDERPQSNKGEK</sequence>
<evidence type="ECO:0008006" key="4">
    <source>
        <dbReference type="Google" id="ProtNLM"/>
    </source>
</evidence>
<comment type="caution">
    <text evidence="2">The sequence shown here is derived from an EMBL/GenBank/DDBJ whole genome shotgun (WGS) entry which is preliminary data.</text>
</comment>